<dbReference type="CDD" id="cd14014">
    <property type="entry name" value="STKc_PknB_like"/>
    <property type="match status" value="1"/>
</dbReference>
<gene>
    <name evidence="12" type="ORF">J0M35_02285</name>
</gene>
<dbReference type="PANTHER" id="PTHR24363">
    <property type="entry name" value="SERINE/THREONINE PROTEIN KINASE"/>
    <property type="match status" value="1"/>
</dbReference>
<evidence type="ECO:0000259" key="11">
    <source>
        <dbReference type="PROSITE" id="PS50011"/>
    </source>
</evidence>
<keyword evidence="10" id="KW-0472">Membrane</keyword>
<keyword evidence="4" id="KW-0547">Nucleotide-binding</keyword>
<protein>
    <recommendedName>
        <fullName evidence="1">non-specific serine/threonine protein kinase</fullName>
        <ecNumber evidence="1">2.7.11.1</ecNumber>
    </recommendedName>
</protein>
<dbReference type="Proteomes" id="UP000664277">
    <property type="component" value="Unassembled WGS sequence"/>
</dbReference>
<dbReference type="PROSITE" id="PS50011">
    <property type="entry name" value="PROTEIN_KINASE_DOM"/>
    <property type="match status" value="1"/>
</dbReference>
<comment type="caution">
    <text evidence="12">The sequence shown here is derived from an EMBL/GenBank/DDBJ whole genome shotgun (WGS) entry which is preliminary data.</text>
</comment>
<dbReference type="Gene3D" id="1.10.510.10">
    <property type="entry name" value="Transferase(Phosphotransferase) domain 1"/>
    <property type="match status" value="1"/>
</dbReference>
<keyword evidence="2" id="KW-0723">Serine/threonine-protein kinase</keyword>
<dbReference type="GO" id="GO:0004674">
    <property type="term" value="F:protein serine/threonine kinase activity"/>
    <property type="evidence" value="ECO:0007669"/>
    <property type="project" value="UniProtKB-KW"/>
</dbReference>
<feature type="transmembrane region" description="Helical" evidence="10">
    <location>
        <begin position="48"/>
        <end position="69"/>
    </location>
</feature>
<feature type="region of interest" description="Disordered" evidence="9">
    <location>
        <begin position="468"/>
        <end position="490"/>
    </location>
</feature>
<comment type="catalytic activity">
    <reaction evidence="8">
        <text>L-seryl-[protein] + ATP = O-phospho-L-seryl-[protein] + ADP + H(+)</text>
        <dbReference type="Rhea" id="RHEA:17989"/>
        <dbReference type="Rhea" id="RHEA-COMP:9863"/>
        <dbReference type="Rhea" id="RHEA-COMP:11604"/>
        <dbReference type="ChEBI" id="CHEBI:15378"/>
        <dbReference type="ChEBI" id="CHEBI:29999"/>
        <dbReference type="ChEBI" id="CHEBI:30616"/>
        <dbReference type="ChEBI" id="CHEBI:83421"/>
        <dbReference type="ChEBI" id="CHEBI:456216"/>
        <dbReference type="EC" id="2.7.11.1"/>
    </reaction>
</comment>
<sequence>MKNTEVSINYKSNGLESFRDLLMSSMTLWAIIMPGISIYAAIYQASPFSVFIMLGSLLFAAVCLWLLLLTSDNRIVLSRSGLRVPSRLTLFAFGRAEIPWQQIEAVKVLDALDQDDRHCISQIQKRLLFKLKDQDEFEITLNQIAEKDVEKLLLSLSVWLEDEKVRPLMAVKWGQSIDIEGKDKPETYTNLWEKELESRYTSTAFMPLEPGHKLLSGKLKIIKQLSFGGLSAVYLAQKEEKELCVLKEATPPQTAKQALKDKAAELFAREAELLIKLSHPQLVKVIDYIFESGRTYLVLNYIEGTNLRQLVRERGALEEDKALEIIASLTEPLEYMHNLSPPVVHRDISPENIILGEDGKPILIDFGAASEYLGTATGTLVGKQCYISLEQFKGKAQIASDYYSLGATLYFLLTGSDPIPLTASNPAEKRPELSPLACQLTSSLTALDLNDRLFDPIAIRNLVQNQKDIQKESSQQEEKDSSNEVRLVDR</sequence>
<keyword evidence="6" id="KW-0067">ATP-binding</keyword>
<organism evidence="12 13">
    <name type="scientific">Candidatus Obscuribacter phosphatis</name>
    <dbReference type="NCBI Taxonomy" id="1906157"/>
    <lineage>
        <taxon>Bacteria</taxon>
        <taxon>Bacillati</taxon>
        <taxon>Candidatus Melainabacteria</taxon>
        <taxon>Candidatus Obscuribacterales</taxon>
        <taxon>Candidatus Obscuribacteraceae</taxon>
        <taxon>Candidatus Obscuribacter</taxon>
    </lineage>
</organism>
<dbReference type="AlphaFoldDB" id="A0A8J7PJR5"/>
<evidence type="ECO:0000256" key="4">
    <source>
        <dbReference type="ARBA" id="ARBA00022741"/>
    </source>
</evidence>
<dbReference type="Pfam" id="PF00069">
    <property type="entry name" value="Pkinase"/>
    <property type="match status" value="1"/>
</dbReference>
<evidence type="ECO:0000313" key="13">
    <source>
        <dbReference type="Proteomes" id="UP000664277"/>
    </source>
</evidence>
<comment type="catalytic activity">
    <reaction evidence="7">
        <text>L-threonyl-[protein] + ATP = O-phospho-L-threonyl-[protein] + ADP + H(+)</text>
        <dbReference type="Rhea" id="RHEA:46608"/>
        <dbReference type="Rhea" id="RHEA-COMP:11060"/>
        <dbReference type="Rhea" id="RHEA-COMP:11605"/>
        <dbReference type="ChEBI" id="CHEBI:15378"/>
        <dbReference type="ChEBI" id="CHEBI:30013"/>
        <dbReference type="ChEBI" id="CHEBI:30616"/>
        <dbReference type="ChEBI" id="CHEBI:61977"/>
        <dbReference type="ChEBI" id="CHEBI:456216"/>
        <dbReference type="EC" id="2.7.11.1"/>
    </reaction>
</comment>
<dbReference type="GO" id="GO:0005524">
    <property type="term" value="F:ATP binding"/>
    <property type="evidence" value="ECO:0007669"/>
    <property type="project" value="UniProtKB-KW"/>
</dbReference>
<proteinExistence type="predicted"/>
<dbReference type="InterPro" id="IPR008266">
    <property type="entry name" value="Tyr_kinase_AS"/>
</dbReference>
<evidence type="ECO:0000256" key="10">
    <source>
        <dbReference type="SAM" id="Phobius"/>
    </source>
</evidence>
<evidence type="ECO:0000256" key="8">
    <source>
        <dbReference type="ARBA" id="ARBA00048679"/>
    </source>
</evidence>
<evidence type="ECO:0000256" key="2">
    <source>
        <dbReference type="ARBA" id="ARBA00022527"/>
    </source>
</evidence>
<evidence type="ECO:0000256" key="5">
    <source>
        <dbReference type="ARBA" id="ARBA00022777"/>
    </source>
</evidence>
<dbReference type="PROSITE" id="PS00109">
    <property type="entry name" value="PROTEIN_KINASE_TYR"/>
    <property type="match status" value="1"/>
</dbReference>
<evidence type="ECO:0000256" key="9">
    <source>
        <dbReference type="SAM" id="MobiDB-lite"/>
    </source>
</evidence>
<feature type="transmembrane region" description="Helical" evidence="10">
    <location>
        <begin position="21"/>
        <end position="42"/>
    </location>
</feature>
<dbReference type="EMBL" id="JAFLCK010000002">
    <property type="protein sequence ID" value="MBN8659162.1"/>
    <property type="molecule type" value="Genomic_DNA"/>
</dbReference>
<dbReference type="InterPro" id="IPR011009">
    <property type="entry name" value="Kinase-like_dom_sf"/>
</dbReference>
<evidence type="ECO:0000256" key="7">
    <source>
        <dbReference type="ARBA" id="ARBA00047899"/>
    </source>
</evidence>
<keyword evidence="5 12" id="KW-0418">Kinase</keyword>
<keyword evidence="3" id="KW-0808">Transferase</keyword>
<keyword evidence="10" id="KW-1133">Transmembrane helix</keyword>
<evidence type="ECO:0000256" key="1">
    <source>
        <dbReference type="ARBA" id="ARBA00012513"/>
    </source>
</evidence>
<feature type="domain" description="Protein kinase" evidence="11">
    <location>
        <begin position="219"/>
        <end position="490"/>
    </location>
</feature>
<dbReference type="InterPro" id="IPR000719">
    <property type="entry name" value="Prot_kinase_dom"/>
</dbReference>
<dbReference type="PANTHER" id="PTHR24363:SF0">
    <property type="entry name" value="SERINE_THREONINE KINASE LIKE DOMAIN CONTAINING 1"/>
    <property type="match status" value="1"/>
</dbReference>
<reference evidence="12" key="1">
    <citation type="submission" date="2021-02" db="EMBL/GenBank/DDBJ databases">
        <title>Genome-Resolved Metagenomics of a Microbial Community Performing Photosynthetic Biological Nutrient Removal.</title>
        <authorList>
            <person name="Mcdaniel E.A."/>
        </authorList>
    </citation>
    <scope>NUCLEOTIDE SEQUENCE</scope>
    <source>
        <strain evidence="12">UWPOB_OBS1</strain>
    </source>
</reference>
<evidence type="ECO:0000256" key="6">
    <source>
        <dbReference type="ARBA" id="ARBA00022840"/>
    </source>
</evidence>
<accession>A0A8J7PJR5</accession>
<dbReference type="EC" id="2.7.11.1" evidence="1"/>
<name>A0A8J7PJR5_9BACT</name>
<evidence type="ECO:0000256" key="3">
    <source>
        <dbReference type="ARBA" id="ARBA00022679"/>
    </source>
</evidence>
<dbReference type="SUPFAM" id="SSF56112">
    <property type="entry name" value="Protein kinase-like (PK-like)"/>
    <property type="match status" value="1"/>
</dbReference>
<evidence type="ECO:0000313" key="12">
    <source>
        <dbReference type="EMBL" id="MBN8659162.1"/>
    </source>
</evidence>
<keyword evidence="10" id="KW-0812">Transmembrane</keyword>